<evidence type="ECO:0000256" key="4">
    <source>
        <dbReference type="ARBA" id="ARBA00022989"/>
    </source>
</evidence>
<accession>A0A1A9RBU2</accession>
<evidence type="ECO:0000313" key="8">
    <source>
        <dbReference type="EMBL" id="OAM15570.1"/>
    </source>
</evidence>
<proteinExistence type="predicted"/>
<feature type="transmembrane region" description="Helical" evidence="6">
    <location>
        <begin position="151"/>
        <end position="169"/>
    </location>
</feature>
<name>A0A1A9RBU2_EIKCO</name>
<dbReference type="InterPro" id="IPR010432">
    <property type="entry name" value="RDD"/>
</dbReference>
<dbReference type="InterPro" id="IPR051791">
    <property type="entry name" value="Pra-immunoreactive"/>
</dbReference>
<comment type="subcellular location">
    <subcellularLocation>
        <location evidence="1">Cell membrane</location>
        <topology evidence="1">Multi-pass membrane protein</topology>
    </subcellularLocation>
</comment>
<feature type="domain" description="RDD" evidence="7">
    <location>
        <begin position="41"/>
        <end position="184"/>
    </location>
</feature>
<dbReference type="Pfam" id="PF06271">
    <property type="entry name" value="RDD"/>
    <property type="match status" value="1"/>
</dbReference>
<evidence type="ECO:0000256" key="6">
    <source>
        <dbReference type="SAM" id="Phobius"/>
    </source>
</evidence>
<keyword evidence="5 6" id="KW-0472">Membrane</keyword>
<feature type="transmembrane region" description="Helical" evidence="6">
    <location>
        <begin position="84"/>
        <end position="105"/>
    </location>
</feature>
<dbReference type="EMBL" id="LXSF01000012">
    <property type="protein sequence ID" value="OAM15570.1"/>
    <property type="molecule type" value="Genomic_DNA"/>
</dbReference>
<dbReference type="GO" id="GO:0005886">
    <property type="term" value="C:plasma membrane"/>
    <property type="evidence" value="ECO:0007669"/>
    <property type="project" value="UniProtKB-SubCell"/>
</dbReference>
<keyword evidence="4 6" id="KW-1133">Transmembrane helix</keyword>
<evidence type="ECO:0000256" key="1">
    <source>
        <dbReference type="ARBA" id="ARBA00004651"/>
    </source>
</evidence>
<reference evidence="9" key="1">
    <citation type="submission" date="2016-05" db="EMBL/GenBank/DDBJ databases">
        <title>Draft genome of Corynebacterium afermentans subsp. afermentans LCDC 88199T.</title>
        <authorList>
            <person name="Bernier A.-M."/>
            <person name="Bernard K."/>
        </authorList>
    </citation>
    <scope>NUCLEOTIDE SEQUENCE [LARGE SCALE GENOMIC DNA]</scope>
    <source>
        <strain evidence="9">NML01-0328</strain>
    </source>
</reference>
<protein>
    <recommendedName>
        <fullName evidence="7">RDD domain-containing protein</fullName>
    </recommendedName>
</protein>
<sequence>MRDFRKPNFNSQIGEEIKQVFRSAVLEDEVFDEDGINVELAAPWRRIAAAALNLLMMLVITAGVGFLVSSIGGLLGSNFGSPALIGYGTMLAYVVGQAMLMANSGQSLGKRIMGIRVISEDGSEPSLVQYLLLREAAILLPLVILLKFLPLIGGMLSLVVAAACILMMFMEDGNRRTGQDMLAKTLVIRD</sequence>
<comment type="caution">
    <text evidence="8">The sequence shown here is derived from an EMBL/GenBank/DDBJ whole genome shotgun (WGS) entry which is preliminary data.</text>
</comment>
<gene>
    <name evidence="8" type="ORF">A7P85_10395</name>
</gene>
<feature type="transmembrane region" description="Helical" evidence="6">
    <location>
        <begin position="50"/>
        <end position="72"/>
    </location>
</feature>
<dbReference type="RefSeq" id="WP_064084682.1">
    <property type="nucleotide sequence ID" value="NZ_LXSF01000012.1"/>
</dbReference>
<dbReference type="PANTHER" id="PTHR36115:SF4">
    <property type="entry name" value="MEMBRANE PROTEIN"/>
    <property type="match status" value="1"/>
</dbReference>
<evidence type="ECO:0000256" key="2">
    <source>
        <dbReference type="ARBA" id="ARBA00022475"/>
    </source>
</evidence>
<dbReference type="Proteomes" id="UP000078003">
    <property type="component" value="Unassembled WGS sequence"/>
</dbReference>
<evidence type="ECO:0000256" key="5">
    <source>
        <dbReference type="ARBA" id="ARBA00023136"/>
    </source>
</evidence>
<keyword evidence="2" id="KW-1003">Cell membrane</keyword>
<dbReference type="AlphaFoldDB" id="A0A1A9RBU2"/>
<keyword evidence="3 6" id="KW-0812">Transmembrane</keyword>
<evidence type="ECO:0000259" key="7">
    <source>
        <dbReference type="Pfam" id="PF06271"/>
    </source>
</evidence>
<organism evidence="8 9">
    <name type="scientific">Eikenella corrodens</name>
    <dbReference type="NCBI Taxonomy" id="539"/>
    <lineage>
        <taxon>Bacteria</taxon>
        <taxon>Pseudomonadati</taxon>
        <taxon>Pseudomonadota</taxon>
        <taxon>Betaproteobacteria</taxon>
        <taxon>Neisseriales</taxon>
        <taxon>Neisseriaceae</taxon>
        <taxon>Eikenella</taxon>
    </lineage>
</organism>
<evidence type="ECO:0000256" key="3">
    <source>
        <dbReference type="ARBA" id="ARBA00022692"/>
    </source>
</evidence>
<dbReference type="PANTHER" id="PTHR36115">
    <property type="entry name" value="PROLINE-RICH ANTIGEN HOMOLOG-RELATED"/>
    <property type="match status" value="1"/>
</dbReference>
<evidence type="ECO:0000313" key="9">
    <source>
        <dbReference type="Proteomes" id="UP000078003"/>
    </source>
</evidence>